<gene>
    <name evidence="6" type="ORF">Fcan01_04268</name>
</gene>
<evidence type="ECO:0000256" key="5">
    <source>
        <dbReference type="SAM" id="MobiDB-lite"/>
    </source>
</evidence>
<dbReference type="SUPFAM" id="SSF50978">
    <property type="entry name" value="WD40 repeat-like"/>
    <property type="match status" value="1"/>
</dbReference>
<dbReference type="Gene3D" id="2.130.10.10">
    <property type="entry name" value="YVTN repeat-like/Quinoprotein amine dehydrogenase"/>
    <property type="match status" value="3"/>
</dbReference>
<dbReference type="PANTHER" id="PTHR44019">
    <property type="entry name" value="WD REPEAT-CONTAINING PROTEIN 55"/>
    <property type="match status" value="1"/>
</dbReference>
<evidence type="ECO:0000256" key="2">
    <source>
        <dbReference type="ARBA" id="ARBA00022737"/>
    </source>
</evidence>
<comment type="similarity">
    <text evidence="3">Belongs to the WD repeat POC1 family.</text>
</comment>
<dbReference type="OrthoDB" id="10264588at2759"/>
<dbReference type="Proteomes" id="UP000198287">
    <property type="component" value="Unassembled WGS sequence"/>
</dbReference>
<dbReference type="PANTHER" id="PTHR44019:SF8">
    <property type="entry name" value="POC1 CENTRIOLAR PROTEIN HOMOLOG"/>
    <property type="match status" value="1"/>
</dbReference>
<dbReference type="InterPro" id="IPR020472">
    <property type="entry name" value="WD40_PAC1"/>
</dbReference>
<dbReference type="InterPro" id="IPR050505">
    <property type="entry name" value="WDR55/POC1"/>
</dbReference>
<keyword evidence="7" id="KW-1185">Reference proteome</keyword>
<dbReference type="Pfam" id="PF00400">
    <property type="entry name" value="WD40"/>
    <property type="match status" value="6"/>
</dbReference>
<dbReference type="InterPro" id="IPR015943">
    <property type="entry name" value="WD40/YVTN_repeat-like_dom_sf"/>
</dbReference>
<evidence type="ECO:0000313" key="7">
    <source>
        <dbReference type="Proteomes" id="UP000198287"/>
    </source>
</evidence>
<name>A0A226ESR6_FOLCA</name>
<feature type="repeat" description="WD" evidence="4">
    <location>
        <begin position="121"/>
        <end position="163"/>
    </location>
</feature>
<keyword evidence="1 4" id="KW-0853">WD repeat</keyword>
<dbReference type="AlphaFoldDB" id="A0A226ESR6"/>
<feature type="compositionally biased region" description="Low complexity" evidence="5">
    <location>
        <begin position="402"/>
        <end position="424"/>
    </location>
</feature>
<feature type="repeat" description="WD" evidence="4">
    <location>
        <begin position="176"/>
        <end position="210"/>
    </location>
</feature>
<feature type="region of interest" description="Disordered" evidence="5">
    <location>
        <begin position="344"/>
        <end position="424"/>
    </location>
</feature>
<dbReference type="OMA" id="DIHPRIP"/>
<dbReference type="CDD" id="cd00200">
    <property type="entry name" value="WD40"/>
    <property type="match status" value="1"/>
</dbReference>
<dbReference type="PRINTS" id="PR00320">
    <property type="entry name" value="GPROTEINBRPT"/>
</dbReference>
<feature type="repeat" description="WD" evidence="4">
    <location>
        <begin position="37"/>
        <end position="78"/>
    </location>
</feature>
<dbReference type="InterPro" id="IPR001680">
    <property type="entry name" value="WD40_rpt"/>
</dbReference>
<proteinExistence type="inferred from homology"/>
<feature type="repeat" description="WD" evidence="4">
    <location>
        <begin position="305"/>
        <end position="337"/>
    </location>
</feature>
<dbReference type="SMART" id="SM00320">
    <property type="entry name" value="WD40"/>
    <property type="match status" value="7"/>
</dbReference>
<accession>A0A226ESR6</accession>
<sequence>MATAVTSSSAGVTTKASSSTANFIRGQEPVPSLLNHYRGHKGPITSLCFHPNLQTLFSSSCDGYIMCWNYRKETRALRFEGHCGPVNEVNLSRYGDLMLSASDDGTARVWVPIINGQYISVKAHNGAVRTACFNPVDSTIFATGGNDKTVKLWAVQAAKMKSGVTKFKSHDFIRSYRSHKNWIQSVRFSPDGNLLCSASDDKTVKIFDIREKGECIASLNCDLGSPLYAEFNPCGSSYIGVASSQNAFLMYDVRERKLIQSYVNLFNGPVTSFTFHPSGDFAVCVSEETKIKILDLIEGRPIFTLYGPRKGIGATAFNANGNLFATGGKDEEVLIWEPTLLPYESAKDDEEQTEKENIGGSNVDSSSSTTTSEEKSSKSATNSKSKVDQTPAIVKSNSKNVSLDSLSRTSSATSTTPSSASSTS</sequence>
<evidence type="ECO:0000256" key="3">
    <source>
        <dbReference type="ARBA" id="ARBA00037984"/>
    </source>
</evidence>
<organism evidence="6 7">
    <name type="scientific">Folsomia candida</name>
    <name type="common">Springtail</name>
    <dbReference type="NCBI Taxonomy" id="158441"/>
    <lineage>
        <taxon>Eukaryota</taxon>
        <taxon>Metazoa</taxon>
        <taxon>Ecdysozoa</taxon>
        <taxon>Arthropoda</taxon>
        <taxon>Hexapoda</taxon>
        <taxon>Collembola</taxon>
        <taxon>Entomobryomorpha</taxon>
        <taxon>Isotomoidea</taxon>
        <taxon>Isotomidae</taxon>
        <taxon>Proisotominae</taxon>
        <taxon>Folsomia</taxon>
    </lineage>
</organism>
<protein>
    <submittedName>
        <fullName evidence="6">POC1 centriolar protein A</fullName>
    </submittedName>
</protein>
<dbReference type="STRING" id="158441.A0A226ESR6"/>
<dbReference type="PROSITE" id="PS50294">
    <property type="entry name" value="WD_REPEATS_REGION"/>
    <property type="match status" value="5"/>
</dbReference>
<reference evidence="6 7" key="1">
    <citation type="submission" date="2015-12" db="EMBL/GenBank/DDBJ databases">
        <title>The genome of Folsomia candida.</title>
        <authorList>
            <person name="Faddeeva A."/>
            <person name="Derks M.F."/>
            <person name="Anvar Y."/>
            <person name="Smit S."/>
            <person name="Van Straalen N."/>
            <person name="Roelofs D."/>
        </authorList>
    </citation>
    <scope>NUCLEOTIDE SEQUENCE [LARGE SCALE GENOMIC DNA]</scope>
    <source>
        <strain evidence="6 7">VU population</strain>
        <tissue evidence="6">Whole body</tissue>
    </source>
</reference>
<evidence type="ECO:0000256" key="1">
    <source>
        <dbReference type="ARBA" id="ARBA00022574"/>
    </source>
</evidence>
<dbReference type="PROSITE" id="PS50082">
    <property type="entry name" value="WD_REPEATS_2"/>
    <property type="match status" value="5"/>
</dbReference>
<keyword evidence="2" id="KW-0677">Repeat</keyword>
<evidence type="ECO:0000313" key="6">
    <source>
        <dbReference type="EMBL" id="OXA60290.1"/>
    </source>
</evidence>
<dbReference type="InterPro" id="IPR036322">
    <property type="entry name" value="WD40_repeat_dom_sf"/>
</dbReference>
<comment type="caution">
    <text evidence="6">The sequence shown here is derived from an EMBL/GenBank/DDBJ whole genome shotgun (WGS) entry which is preliminary data.</text>
</comment>
<evidence type="ECO:0000256" key="4">
    <source>
        <dbReference type="PROSITE-ProRule" id="PRU00221"/>
    </source>
</evidence>
<dbReference type="EMBL" id="LNIX01000002">
    <property type="protein sequence ID" value="OXA60290.1"/>
    <property type="molecule type" value="Genomic_DNA"/>
</dbReference>
<feature type="repeat" description="WD" evidence="4">
    <location>
        <begin position="79"/>
        <end position="110"/>
    </location>
</feature>